<evidence type="ECO:0000313" key="5">
    <source>
        <dbReference type="Proteomes" id="UP000070422"/>
    </source>
</evidence>
<dbReference type="PATRIC" id="fig|87541.4.peg.1234"/>
<comment type="caution">
    <text evidence="4">The sequence shown here is derived from an EMBL/GenBank/DDBJ whole genome shotgun (WGS) entry which is preliminary data.</text>
</comment>
<keyword evidence="2" id="KW-0175">Coiled coil</keyword>
<evidence type="ECO:0000256" key="3">
    <source>
        <dbReference type="SAM" id="MobiDB-lite"/>
    </source>
</evidence>
<sequence>MVNIYDTINELERNVRDLEAYNDLNQAMDAVLKNEEARQIYIEFRNYQLALQSKMMVGQEPSEDDMKKAQEMQESLGENELLSDLMKKEQALNKYVEDVNQAIMRPIREIYNKANQKMDVKED</sequence>
<protein>
    <recommendedName>
        <fullName evidence="1">UPF0342 protein HMPREF3187_01241</fullName>
    </recommendedName>
</protein>
<dbReference type="Pfam" id="PF06133">
    <property type="entry name" value="Com_YlbF"/>
    <property type="match status" value="1"/>
</dbReference>
<organism evidence="4 5">
    <name type="scientific">Aerococcus christensenii</name>
    <dbReference type="NCBI Taxonomy" id="87541"/>
    <lineage>
        <taxon>Bacteria</taxon>
        <taxon>Bacillati</taxon>
        <taxon>Bacillota</taxon>
        <taxon>Bacilli</taxon>
        <taxon>Lactobacillales</taxon>
        <taxon>Aerococcaceae</taxon>
        <taxon>Aerococcus</taxon>
    </lineage>
</organism>
<name>A0A133XVG7_9LACT</name>
<dbReference type="SUPFAM" id="SSF158622">
    <property type="entry name" value="YheA/YmcA-like"/>
    <property type="match status" value="1"/>
</dbReference>
<reference evidence="4 5" key="1">
    <citation type="submission" date="2016-01" db="EMBL/GenBank/DDBJ databases">
        <authorList>
            <person name="Oliw E.H."/>
        </authorList>
    </citation>
    <scope>NUCLEOTIDE SEQUENCE [LARGE SCALE GENOMIC DNA]</scope>
    <source>
        <strain evidence="4 5">KA00635</strain>
    </source>
</reference>
<dbReference type="RefSeq" id="WP_060937017.1">
    <property type="nucleotide sequence ID" value="NZ_CP118095.1"/>
</dbReference>
<evidence type="ECO:0000256" key="2">
    <source>
        <dbReference type="SAM" id="Coils"/>
    </source>
</evidence>
<dbReference type="OrthoDB" id="9811402at2"/>
<feature type="region of interest" description="Disordered" evidence="3">
    <location>
        <begin position="55"/>
        <end position="74"/>
    </location>
</feature>
<dbReference type="InterPro" id="IPR023378">
    <property type="entry name" value="YheA/YmcA-like_dom_sf"/>
</dbReference>
<accession>A0A133XVG7</accession>
<comment type="similarity">
    <text evidence="1">Belongs to the UPF0342 family.</text>
</comment>
<dbReference type="Proteomes" id="UP000070422">
    <property type="component" value="Unassembled WGS sequence"/>
</dbReference>
<dbReference type="Gene3D" id="1.20.1500.10">
    <property type="entry name" value="YheA/YmcA-like"/>
    <property type="match status" value="1"/>
</dbReference>
<dbReference type="EMBL" id="LSCQ01000070">
    <property type="protein sequence ID" value="KXB34909.1"/>
    <property type="molecule type" value="Genomic_DNA"/>
</dbReference>
<gene>
    <name evidence="4" type="ORF">HMPREF3187_01241</name>
</gene>
<feature type="coiled-coil region" evidence="2">
    <location>
        <begin position="1"/>
        <end position="38"/>
    </location>
</feature>
<dbReference type="AlphaFoldDB" id="A0A133XVG7"/>
<dbReference type="HAMAP" id="MF_01526">
    <property type="entry name" value="UPF0342"/>
    <property type="match status" value="1"/>
</dbReference>
<evidence type="ECO:0000256" key="1">
    <source>
        <dbReference type="HAMAP-Rule" id="MF_01526"/>
    </source>
</evidence>
<dbReference type="InterPro" id="IPR010368">
    <property type="entry name" value="Com_YlbF"/>
</dbReference>
<proteinExistence type="inferred from homology"/>
<evidence type="ECO:0000313" key="4">
    <source>
        <dbReference type="EMBL" id="KXB34909.1"/>
    </source>
</evidence>
<dbReference type="STRING" id="87541.AWM71_04910"/>